<organism evidence="4">
    <name type="scientific">Rodentolepis nana</name>
    <name type="common">Dwarf tapeworm</name>
    <name type="synonym">Hymenolepis nana</name>
    <dbReference type="NCBI Taxonomy" id="102285"/>
    <lineage>
        <taxon>Eukaryota</taxon>
        <taxon>Metazoa</taxon>
        <taxon>Spiralia</taxon>
        <taxon>Lophotrochozoa</taxon>
        <taxon>Platyhelminthes</taxon>
        <taxon>Cestoda</taxon>
        <taxon>Eucestoda</taxon>
        <taxon>Cyclophyllidea</taxon>
        <taxon>Hymenolepididae</taxon>
        <taxon>Rodentolepis</taxon>
    </lineage>
</organism>
<evidence type="ECO:0000256" key="1">
    <source>
        <dbReference type="SAM" id="MobiDB-lite"/>
    </source>
</evidence>
<reference evidence="2 3" key="2">
    <citation type="submission" date="2018-11" db="EMBL/GenBank/DDBJ databases">
        <authorList>
            <consortium name="Pathogen Informatics"/>
        </authorList>
    </citation>
    <scope>NUCLEOTIDE SEQUENCE [LARGE SCALE GENOMIC DNA]</scope>
</reference>
<dbReference type="EMBL" id="UZAE01002714">
    <property type="protein sequence ID" value="VDN99987.1"/>
    <property type="molecule type" value="Genomic_DNA"/>
</dbReference>
<protein>
    <submittedName>
        <fullName evidence="4">Bromo domain-containing protein</fullName>
    </submittedName>
</protein>
<proteinExistence type="predicted"/>
<feature type="region of interest" description="Disordered" evidence="1">
    <location>
        <begin position="1142"/>
        <end position="1182"/>
    </location>
</feature>
<dbReference type="Proteomes" id="UP000278807">
    <property type="component" value="Unassembled WGS sequence"/>
</dbReference>
<evidence type="ECO:0000313" key="3">
    <source>
        <dbReference type="Proteomes" id="UP000278807"/>
    </source>
</evidence>
<feature type="region of interest" description="Disordered" evidence="1">
    <location>
        <begin position="760"/>
        <end position="785"/>
    </location>
</feature>
<name>A0A0R3TAP1_RODNA</name>
<feature type="region of interest" description="Disordered" evidence="1">
    <location>
        <begin position="682"/>
        <end position="710"/>
    </location>
</feature>
<feature type="region of interest" description="Disordered" evidence="1">
    <location>
        <begin position="207"/>
        <end position="374"/>
    </location>
</feature>
<feature type="compositionally biased region" description="Low complexity" evidence="1">
    <location>
        <begin position="1100"/>
        <end position="1114"/>
    </location>
</feature>
<feature type="compositionally biased region" description="Basic and acidic residues" evidence="1">
    <location>
        <begin position="343"/>
        <end position="358"/>
    </location>
</feature>
<feature type="compositionally biased region" description="Low complexity" evidence="1">
    <location>
        <begin position="682"/>
        <end position="695"/>
    </location>
</feature>
<feature type="compositionally biased region" description="Polar residues" evidence="1">
    <location>
        <begin position="294"/>
        <end position="307"/>
    </location>
</feature>
<gene>
    <name evidence="2" type="ORF">HNAJ_LOCUS4128</name>
</gene>
<feature type="compositionally biased region" description="Low complexity" evidence="1">
    <location>
        <begin position="237"/>
        <end position="257"/>
    </location>
</feature>
<sequence>MEGTVDPNTIHSSNVANLDQLITKPILECLGPRFTRGAGKIDVDNFISFAPNIKLTVPPKPHDSNHSLPKSRNLDNVHTHKILVDTLTDMMELLKKEISTNSPPSSPIQIVLEDRLIRNLDTTGMLLADQRRLIKKYYNFYNGAKENTSSMSATGKVRTENAHRIGKEMKSCSRSSKLNGIISWLVERNGLGRKNLKESLRHFNCEEDEECTSSTSPQTFSGGQSEHSRESSDEELTSSSSQSETESTNDSQSSDTDSSSEEHETSYSSSIIDQEEDCSSSSSSKSLNIYSSEQSETSSIDIKPQTTDLERRNPPSLSLNARGIAKTVHFNKDSKAKITSSSSHDEMSQKPTCREAAPRNKIRRGLFAPQNATTSSNDQYIAKAKKILLDRRRNEAKENRSTPSTNVPSPDPLDVAKIFALLLKFCAKDVAMALSKILSPEGCEEKDTPPKIAKGMANITIHVDDLRNLALLLGTESNATSTSNVKSESAEEISAPNNRQIGNNLSSPSNDANDSVFSECEKKVATLNLQDSCMKAVPVENPAPLSESKKFTSPDFPSGRPRNVCTCSLKANDISATCEPLKPSLTAGQRMNDSPNANIQKSGEEVGNNASFIDVQRDLQQFLENVTYSDKALHASHISEDSTKNSKLNDWSFDSEKYVNKTDVKGSGAMNPVFGWNTSPITSESESISSNGSFDFADDGSDSGESTNSASVSVAPVINDNSNSLVEVHDAPAVNLEENGPAHVTSKSNSALNENNVAGQNEQGTINSNRQGSESNSSGDSGDEITLPFKVHELEYCDENPMVNSLKDFVSLLNRGKAEDYDISNNRESAAEAVYSNCISCVPGDNSCNHYGGPINETFPVASKSNEFTNYVHPSTNVKMGYYDTTTNETGLNGVWPVNQANCGGHPGANNLTNFGTVSTYPNSQKLDYGTNNLSYPGPCHIPIKWIDPVNIPFTSDYGRCLPYGVPCHENYNSYAKTNSFTGNGAQWEPHFPVNYQAPMIAAPMTRRKYASHDPVNDSHLNFGFHNHGHFRANSEPNNFSNIDYFGKNIENNAWLVTANHLEHVPVNVRNSSHVSLPQTYRPNSTHNSISTMGYASEVSYSNRSSRVNNTSSSPINSRSRMKCVSGEVQSANATSIPVRFSRSSVESLKEDGSSRAAPVFPPSLYYEANFSDPSQMDKPRE</sequence>
<evidence type="ECO:0000313" key="4">
    <source>
        <dbReference type="WBParaSite" id="HNAJ_0000413001-mRNA-1"/>
    </source>
</evidence>
<feature type="compositionally biased region" description="Polar residues" evidence="1">
    <location>
        <begin position="495"/>
        <end position="513"/>
    </location>
</feature>
<reference evidence="4" key="1">
    <citation type="submission" date="2017-02" db="UniProtKB">
        <authorList>
            <consortium name="WormBaseParasite"/>
        </authorList>
    </citation>
    <scope>IDENTIFICATION</scope>
</reference>
<feature type="region of interest" description="Disordered" evidence="1">
    <location>
        <begin position="482"/>
        <end position="513"/>
    </location>
</feature>
<dbReference type="WBParaSite" id="HNAJ_0000413001-mRNA-1">
    <property type="protein sequence ID" value="HNAJ_0000413001-mRNA-1"/>
    <property type="gene ID" value="HNAJ_0000413001"/>
</dbReference>
<feature type="compositionally biased region" description="Polar residues" evidence="1">
    <location>
        <begin position="760"/>
        <end position="771"/>
    </location>
</feature>
<feature type="compositionally biased region" description="Low complexity" evidence="1">
    <location>
        <begin position="279"/>
        <end position="293"/>
    </location>
</feature>
<keyword evidence="3" id="KW-1185">Reference proteome</keyword>
<accession>A0A0R3TAP1</accession>
<dbReference type="AlphaFoldDB" id="A0A0R3TAP1"/>
<evidence type="ECO:0000313" key="2">
    <source>
        <dbReference type="EMBL" id="VDN99987.1"/>
    </source>
</evidence>
<feature type="region of interest" description="Disordered" evidence="1">
    <location>
        <begin position="1100"/>
        <end position="1123"/>
    </location>
</feature>